<dbReference type="PANTHER" id="PTHR34979:SF1">
    <property type="entry name" value="INNER MEMBRANE PROTEIN YGAZ"/>
    <property type="match status" value="1"/>
</dbReference>
<feature type="transmembrane region" description="Helical" evidence="8">
    <location>
        <begin position="38"/>
        <end position="61"/>
    </location>
</feature>
<keyword evidence="7 8" id="KW-0472">Membrane</keyword>
<dbReference type="STRING" id="565045.NOR51B_749"/>
<feature type="transmembrane region" description="Helical" evidence="8">
    <location>
        <begin position="6"/>
        <end position="26"/>
    </location>
</feature>
<evidence type="ECO:0000256" key="2">
    <source>
        <dbReference type="ARBA" id="ARBA00010735"/>
    </source>
</evidence>
<protein>
    <submittedName>
        <fullName evidence="9">Branched-chain amino acid transport protein AzlC, putative</fullName>
    </submittedName>
</protein>
<dbReference type="GO" id="GO:0005886">
    <property type="term" value="C:plasma membrane"/>
    <property type="evidence" value="ECO:0007669"/>
    <property type="project" value="UniProtKB-SubCell"/>
</dbReference>
<reference evidence="10" key="1">
    <citation type="journal article" date="2013" name="BMC Microbiol.">
        <title>Taxonomy and evolution of bacteriochlorophyll a-containing members of the OM60/NOR5 clade of marine gammaproteobacteria: description of Luminiphilus syltensis gen. nov., sp. nov., reclassification of Haliea rubra as Pseudohaliea rubra gen. nov., comb. nov., and emendation of Chromatocurvus halotolerans.</title>
        <authorList>
            <person name="Spring S."/>
            <person name="Riedel T."/>
            <person name="Sproer C."/>
            <person name="Yan S."/>
            <person name="Harder J."/>
            <person name="Fuchs B.M."/>
        </authorList>
    </citation>
    <scope>NUCLEOTIDE SEQUENCE [LARGE SCALE GENOMIC DNA]</scope>
    <source>
        <strain evidence="10">NOR51-B</strain>
    </source>
</reference>
<evidence type="ECO:0000256" key="4">
    <source>
        <dbReference type="ARBA" id="ARBA00022475"/>
    </source>
</evidence>
<dbReference type="AlphaFoldDB" id="B8KWS9"/>
<organism evidence="9 10">
    <name type="scientific">Luminiphilus syltensis NOR5-1B</name>
    <dbReference type="NCBI Taxonomy" id="565045"/>
    <lineage>
        <taxon>Bacteria</taxon>
        <taxon>Pseudomonadati</taxon>
        <taxon>Pseudomonadota</taxon>
        <taxon>Gammaproteobacteria</taxon>
        <taxon>Cellvibrionales</taxon>
        <taxon>Halieaceae</taxon>
        <taxon>Luminiphilus</taxon>
    </lineage>
</organism>
<evidence type="ECO:0000256" key="1">
    <source>
        <dbReference type="ARBA" id="ARBA00004651"/>
    </source>
</evidence>
<feature type="transmembrane region" description="Helical" evidence="8">
    <location>
        <begin position="112"/>
        <end position="136"/>
    </location>
</feature>
<keyword evidence="6 8" id="KW-1133">Transmembrane helix</keyword>
<accession>B8KWS9</accession>
<feature type="transmembrane region" description="Helical" evidence="8">
    <location>
        <begin position="188"/>
        <end position="204"/>
    </location>
</feature>
<evidence type="ECO:0000256" key="6">
    <source>
        <dbReference type="ARBA" id="ARBA00022989"/>
    </source>
</evidence>
<proteinExistence type="inferred from homology"/>
<evidence type="ECO:0000313" key="9">
    <source>
        <dbReference type="EMBL" id="EED34810.1"/>
    </source>
</evidence>
<dbReference type="EMBL" id="DS999411">
    <property type="protein sequence ID" value="EED34810.1"/>
    <property type="molecule type" value="Genomic_DNA"/>
</dbReference>
<dbReference type="PANTHER" id="PTHR34979">
    <property type="entry name" value="INNER MEMBRANE PROTEIN YGAZ"/>
    <property type="match status" value="1"/>
</dbReference>
<evidence type="ECO:0000256" key="5">
    <source>
        <dbReference type="ARBA" id="ARBA00022692"/>
    </source>
</evidence>
<comment type="subcellular location">
    <subcellularLocation>
        <location evidence="1">Cell membrane</location>
        <topology evidence="1">Multi-pass membrane protein</topology>
    </subcellularLocation>
</comment>
<dbReference type="Proteomes" id="UP000004699">
    <property type="component" value="Unassembled WGS sequence"/>
</dbReference>
<dbReference type="HOGENOM" id="CLU_065777_1_1_6"/>
<evidence type="ECO:0000313" key="10">
    <source>
        <dbReference type="Proteomes" id="UP000004699"/>
    </source>
</evidence>
<keyword evidence="5 8" id="KW-0812">Transmembrane</keyword>
<name>B8KWS9_9GAMM</name>
<evidence type="ECO:0000256" key="3">
    <source>
        <dbReference type="ARBA" id="ARBA00022448"/>
    </source>
</evidence>
<comment type="similarity">
    <text evidence="2">Belongs to the AzlC family.</text>
</comment>
<dbReference type="eggNOG" id="COG1296">
    <property type="taxonomic scope" value="Bacteria"/>
</dbReference>
<dbReference type="InterPro" id="IPR011606">
    <property type="entry name" value="Brnchd-chn_aa_trnsp_permease"/>
</dbReference>
<feature type="transmembrane region" description="Helical" evidence="8">
    <location>
        <begin position="142"/>
        <end position="159"/>
    </location>
</feature>
<dbReference type="GO" id="GO:1903785">
    <property type="term" value="P:L-valine transmembrane transport"/>
    <property type="evidence" value="ECO:0007669"/>
    <property type="project" value="TreeGrafter"/>
</dbReference>
<evidence type="ECO:0000256" key="8">
    <source>
        <dbReference type="SAM" id="Phobius"/>
    </source>
</evidence>
<evidence type="ECO:0000256" key="7">
    <source>
        <dbReference type="ARBA" id="ARBA00023136"/>
    </source>
</evidence>
<gene>
    <name evidence="9" type="ORF">NOR51B_749</name>
</gene>
<keyword evidence="10" id="KW-1185">Reference proteome</keyword>
<dbReference type="Pfam" id="PF03591">
    <property type="entry name" value="AzlC"/>
    <property type="match status" value="1"/>
</dbReference>
<feature type="transmembrane region" description="Helical" evidence="8">
    <location>
        <begin position="166"/>
        <end position="182"/>
    </location>
</feature>
<feature type="transmembrane region" description="Helical" evidence="8">
    <location>
        <begin position="81"/>
        <end position="100"/>
    </location>
</feature>
<keyword evidence="4" id="KW-1003">Cell membrane</keyword>
<sequence length="207" mass="22260">MPAIPFSFVFGLVVANSGIAPLLGWSSTPIMFGGAAQVTLLTLLGQGASVAAATTAALVVTARHLLYSVTLAPRFQNQPRWFRWVGPYLLIDQVFALTLINRDQDPKVFRAYYLASGFTFWLLWMMATGVGLFVGPALPVEWGLKFSAPVMFIGILAVSVSSWEKVLVAGISAGLTVLFAGLPNKMGLLVASLMAICVALILELRKR</sequence>
<keyword evidence="3" id="KW-0813">Transport</keyword>